<feature type="compositionally biased region" description="Basic and acidic residues" evidence="1">
    <location>
        <begin position="477"/>
        <end position="486"/>
    </location>
</feature>
<evidence type="ECO:0000256" key="1">
    <source>
        <dbReference type="SAM" id="MobiDB-lite"/>
    </source>
</evidence>
<evidence type="ECO:0000313" key="3">
    <source>
        <dbReference type="Proteomes" id="UP000006702"/>
    </source>
</evidence>
<reference evidence="3" key="1">
    <citation type="journal article" date="2008" name="PLoS Genet.">
        <title>Genomic islands in the pathogenic filamentous fungus Aspergillus fumigatus.</title>
        <authorList>
            <person name="Fedorova N.D."/>
            <person name="Khaldi N."/>
            <person name="Joardar V.S."/>
            <person name="Maiti R."/>
            <person name="Amedeo P."/>
            <person name="Anderson M.J."/>
            <person name="Crabtree J."/>
            <person name="Silva J.C."/>
            <person name="Badger J.H."/>
            <person name="Albarraq A."/>
            <person name="Angiuoli S."/>
            <person name="Bussey H."/>
            <person name="Bowyer P."/>
            <person name="Cotty P.J."/>
            <person name="Dyer P.S."/>
            <person name="Egan A."/>
            <person name="Galens K."/>
            <person name="Fraser-Liggett C.M."/>
            <person name="Haas B.J."/>
            <person name="Inman J.M."/>
            <person name="Kent R."/>
            <person name="Lemieux S."/>
            <person name="Malavazi I."/>
            <person name="Orvis J."/>
            <person name="Roemer T."/>
            <person name="Ronning C.M."/>
            <person name="Sundaram J.P."/>
            <person name="Sutton G."/>
            <person name="Turner G."/>
            <person name="Venter J.C."/>
            <person name="White O.R."/>
            <person name="Whitty B.R."/>
            <person name="Youngman P."/>
            <person name="Wolfe K.H."/>
            <person name="Goldman G.H."/>
            <person name="Wortman J.R."/>
            <person name="Jiang B."/>
            <person name="Denning D.W."/>
            <person name="Nierman W.C."/>
        </authorList>
    </citation>
    <scope>NUCLEOTIDE SEQUENCE [LARGE SCALE GENOMIC DNA]</scope>
    <source>
        <strain evidence="3">ATCC 1020 / DSM 3700 / CBS 544.65 / FGSC A1164 / JCM 1740 / NRRL 181 / WB 181</strain>
    </source>
</reference>
<dbReference type="OMA" id="YNDQIEH"/>
<gene>
    <name evidence="2" type="ORF">NFIA_082910</name>
</gene>
<dbReference type="KEGG" id="nfi:NFIA_082910"/>
<dbReference type="VEuPathDB" id="FungiDB:NFIA_082910"/>
<feature type="compositionally biased region" description="Polar residues" evidence="1">
    <location>
        <begin position="368"/>
        <end position="381"/>
    </location>
</feature>
<dbReference type="EMBL" id="DS027696">
    <property type="protein sequence ID" value="EAW18340.1"/>
    <property type="molecule type" value="Genomic_DNA"/>
</dbReference>
<sequence>MASAPENRELQATTPAAEQDNDPTPSDKKPCRSPVHPIPQLQGPFEESISEASQEKDTQWTVNLDAQSRRKELLENAEYERLCGRKWRQRAGERQVKFYITRSRALFLTSTNKLIGHRYHPLWKLISQISFGVHLLAKGLAKSKLEVLKILQRHVDELDGFIERNTEDYFIIQVDVRTRIQYLSLPLQNLDVFDEMLQDRNFRLTMIEYNEQIEHAVERFTMAVKDSLKDIQKGREAIGALWRYIGQSAKENRPLPGDLVALYNAMLANTEGWNTALSKLSRKGMALESALAQLGLAITEMQRRIGVASRKDVVSLLQNPNGAFHHRSSKKRFFGKALSIRASRSSVSEKPLPSDPDTLGAVGPRPVSRQTQGHRMSQKSVPNLRAAKNSEEFSSEAEGRRRAKSVHGAAENRGSTAFLPRIQRSLSRRFSRAGLVTKQNASGDVEGSPSNRPATAPSRSLKSQSTFLEQPQSLKHNNKDCDKDTTKTPVPLQPNRSSKSGRLVRQDTMKNQLLHFFKSDRVVEAWESAANREKKIIRSVSQKRKEGPSSVFRARAADTSDIPGSRTTFFEKDLEQQMAWLQEGTEALNTYSLKPRRNVAPRIHVLSVHTSLIQESEEEHYYGDETREDSAGDGQSIITALPAPPTVSTAAAVQFLRDFLVFHLRLGDAHNMFVVIGVPPRSGMCASE</sequence>
<feature type="compositionally biased region" description="Polar residues" evidence="1">
    <location>
        <begin position="437"/>
        <end position="475"/>
    </location>
</feature>
<dbReference type="RefSeq" id="XP_001260237.1">
    <property type="nucleotide sequence ID" value="XM_001260236.1"/>
</dbReference>
<proteinExistence type="predicted"/>
<dbReference type="HOGENOM" id="CLU_015418_0_0_1"/>
<dbReference type="eggNOG" id="ENOG502S1K8">
    <property type="taxonomic scope" value="Eukaryota"/>
</dbReference>
<name>A1DG33_NEOFI</name>
<dbReference type="Proteomes" id="UP000006702">
    <property type="component" value="Unassembled WGS sequence"/>
</dbReference>
<dbReference type="AlphaFoldDB" id="A1DG33"/>
<organism evidence="2 3">
    <name type="scientific">Neosartorya fischeri (strain ATCC 1020 / DSM 3700 / CBS 544.65 / FGSC A1164 / JCM 1740 / NRRL 181 / WB 181)</name>
    <name type="common">Aspergillus fischerianus</name>
    <dbReference type="NCBI Taxonomy" id="331117"/>
    <lineage>
        <taxon>Eukaryota</taxon>
        <taxon>Fungi</taxon>
        <taxon>Dikarya</taxon>
        <taxon>Ascomycota</taxon>
        <taxon>Pezizomycotina</taxon>
        <taxon>Eurotiomycetes</taxon>
        <taxon>Eurotiomycetidae</taxon>
        <taxon>Eurotiales</taxon>
        <taxon>Aspergillaceae</taxon>
        <taxon>Aspergillus</taxon>
        <taxon>Aspergillus subgen. Fumigati</taxon>
    </lineage>
</organism>
<keyword evidence="3" id="KW-1185">Reference proteome</keyword>
<accession>A1DG33</accession>
<feature type="region of interest" description="Disordered" evidence="1">
    <location>
        <begin position="1"/>
        <end position="59"/>
    </location>
</feature>
<dbReference type="OrthoDB" id="5389734at2759"/>
<protein>
    <submittedName>
        <fullName evidence="2">Uncharacterized protein</fullName>
    </submittedName>
</protein>
<evidence type="ECO:0000313" key="2">
    <source>
        <dbReference type="EMBL" id="EAW18340.1"/>
    </source>
</evidence>
<feature type="region of interest" description="Disordered" evidence="1">
    <location>
        <begin position="344"/>
        <end position="505"/>
    </location>
</feature>
<dbReference type="GeneID" id="4586794"/>